<evidence type="ECO:0000256" key="2">
    <source>
        <dbReference type="ARBA" id="ARBA00004906"/>
    </source>
</evidence>
<feature type="compositionally biased region" description="Basic and acidic residues" evidence="8">
    <location>
        <begin position="218"/>
        <end position="228"/>
    </location>
</feature>
<reference evidence="11" key="1">
    <citation type="submission" date="2015-12" db="EMBL/GenBank/DDBJ databases">
        <title>Update maize B73 reference genome by single molecule sequencing technologies.</title>
        <authorList>
            <consortium name="Maize Genome Sequencing Project"/>
            <person name="Ware D."/>
        </authorList>
    </citation>
    <scope>NUCLEOTIDE SEQUENCE</scope>
    <source>
        <tissue evidence="11">Seedling</tissue>
    </source>
</reference>
<dbReference type="AlphaFoldDB" id="A0A1D6Q3S6"/>
<feature type="compositionally biased region" description="Low complexity" evidence="8">
    <location>
        <begin position="45"/>
        <end position="71"/>
    </location>
</feature>
<dbReference type="InterPro" id="IPR023410">
    <property type="entry name" value="14-3-3_domain"/>
</dbReference>
<dbReference type="SUPFAM" id="SSF81383">
    <property type="entry name" value="F-box domain"/>
    <property type="match status" value="1"/>
</dbReference>
<comment type="subcellular location">
    <subcellularLocation>
        <location evidence="1">Nucleus</location>
    </subcellularLocation>
</comment>
<dbReference type="OMA" id="CVREWAY"/>
<dbReference type="InParanoid" id="A0A1D6Q3S6"/>
<dbReference type="ExpressionAtlas" id="A0A1D6Q3S6">
    <property type="expression patterns" value="baseline and differential"/>
</dbReference>
<evidence type="ECO:0000256" key="8">
    <source>
        <dbReference type="SAM" id="MobiDB-lite"/>
    </source>
</evidence>
<evidence type="ECO:0000256" key="6">
    <source>
        <dbReference type="ARBA" id="ARBA00023242"/>
    </source>
</evidence>
<dbReference type="Gene3D" id="1.20.1280.50">
    <property type="match status" value="1"/>
</dbReference>
<dbReference type="Pfam" id="PF00244">
    <property type="entry name" value="14-3-3"/>
    <property type="match status" value="1"/>
</dbReference>
<dbReference type="EMBL" id="CM000780">
    <property type="protein sequence ID" value="AQK53215.1"/>
    <property type="molecule type" value="Genomic_DNA"/>
</dbReference>
<dbReference type="GO" id="GO:0005634">
    <property type="term" value="C:nucleus"/>
    <property type="evidence" value="ECO:0007669"/>
    <property type="project" value="UniProtKB-SubCell"/>
</dbReference>
<feature type="domain" description="F-box" evidence="10">
    <location>
        <begin position="97"/>
        <end position="136"/>
    </location>
</feature>
<keyword evidence="6" id="KW-0539">Nucleus</keyword>
<keyword evidence="5" id="KW-0939">Gibberellin signaling pathway</keyword>
<comment type="pathway">
    <text evidence="2">Protein modification; protein ubiquitination.</text>
</comment>
<evidence type="ECO:0000256" key="5">
    <source>
        <dbReference type="ARBA" id="ARBA00022941"/>
    </source>
</evidence>
<organism evidence="11">
    <name type="scientific">Zea mays</name>
    <name type="common">Maize</name>
    <dbReference type="NCBI Taxonomy" id="4577"/>
    <lineage>
        <taxon>Eukaryota</taxon>
        <taxon>Viridiplantae</taxon>
        <taxon>Streptophyta</taxon>
        <taxon>Embryophyta</taxon>
        <taxon>Tracheophyta</taxon>
        <taxon>Spermatophyta</taxon>
        <taxon>Magnoliopsida</taxon>
        <taxon>Liliopsida</taxon>
        <taxon>Poales</taxon>
        <taxon>Poaceae</taxon>
        <taxon>PACMAD clade</taxon>
        <taxon>Panicoideae</taxon>
        <taxon>Andropogonodae</taxon>
        <taxon>Andropogoneae</taxon>
        <taxon>Tripsacinae</taxon>
        <taxon>Zea</taxon>
    </lineage>
</organism>
<dbReference type="STRING" id="4577.A0A1D6Q3S6"/>
<dbReference type="GO" id="GO:0009937">
    <property type="term" value="P:regulation of gibberellic acid mediated signaling pathway"/>
    <property type="evidence" value="ECO:0007669"/>
    <property type="project" value="InterPro"/>
</dbReference>
<evidence type="ECO:0000256" key="3">
    <source>
        <dbReference type="ARBA" id="ARBA00006141"/>
    </source>
</evidence>
<dbReference type="FunFam" id="1.20.1280.50:FF:000067">
    <property type="entry name" value="F-box protein GID2"/>
    <property type="match status" value="1"/>
</dbReference>
<dbReference type="Pfam" id="PF12937">
    <property type="entry name" value="F-box-like"/>
    <property type="match status" value="1"/>
</dbReference>
<dbReference type="InterPro" id="IPR036047">
    <property type="entry name" value="F-box-like_dom_sf"/>
</dbReference>
<feature type="region of interest" description="Disordered" evidence="8">
    <location>
        <begin position="207"/>
        <end position="234"/>
    </location>
</feature>
<dbReference type="PRINTS" id="PR00305">
    <property type="entry name" value="1433ZETA"/>
</dbReference>
<proteinExistence type="inferred from homology"/>
<evidence type="ECO:0000259" key="10">
    <source>
        <dbReference type="Pfam" id="PF12937"/>
    </source>
</evidence>
<dbReference type="InterPro" id="IPR000308">
    <property type="entry name" value="14-3-3"/>
</dbReference>
<dbReference type="InterPro" id="IPR036815">
    <property type="entry name" value="14-3-3_dom_sf"/>
</dbReference>
<evidence type="ECO:0000259" key="9">
    <source>
        <dbReference type="Pfam" id="PF00244"/>
    </source>
</evidence>
<dbReference type="PaxDb" id="4577-GRMZM2G095397_P01"/>
<evidence type="ECO:0000256" key="1">
    <source>
        <dbReference type="ARBA" id="ARBA00004123"/>
    </source>
</evidence>
<feature type="region of interest" description="Disordered" evidence="8">
    <location>
        <begin position="1"/>
        <end position="91"/>
    </location>
</feature>
<feature type="domain" description="14-3-3" evidence="9">
    <location>
        <begin position="245"/>
        <end position="371"/>
    </location>
</feature>
<dbReference type="GO" id="GO:0019005">
    <property type="term" value="C:SCF ubiquitin ligase complex"/>
    <property type="evidence" value="ECO:0007669"/>
    <property type="project" value="InterPro"/>
</dbReference>
<dbReference type="eggNOG" id="KOG0841">
    <property type="taxonomic scope" value="Eukaryota"/>
</dbReference>
<protein>
    <recommendedName>
        <fullName evidence="7">F-box protein GID2</fullName>
    </recommendedName>
</protein>
<name>A0A1D6Q3S6_MAIZE</name>
<dbReference type="SMR" id="A0A1D6Q3S6"/>
<evidence type="ECO:0000313" key="11">
    <source>
        <dbReference type="EMBL" id="AQK53215.1"/>
    </source>
</evidence>
<dbReference type="InterPro" id="IPR001810">
    <property type="entry name" value="F-box_dom"/>
</dbReference>
<accession>A0A1D6Q3S6</accession>
<dbReference type="PANTHER" id="PTHR47750">
    <property type="entry name" value="F-BOX PROTEIN SNE"/>
    <property type="match status" value="1"/>
</dbReference>
<dbReference type="SUPFAM" id="SSF48445">
    <property type="entry name" value="14-3-3 protein"/>
    <property type="match status" value="1"/>
</dbReference>
<keyword evidence="4" id="KW-0833">Ubl conjugation pathway</keyword>
<sequence>MKCRSDSSGGGDDHRAPAPAATGVGGGSPVGEPSKKQRTEEPVASSSMAGECSSSFLQAPPPLAEQLPQDARVGEQPPPGSEAGGDEQARVPDLGEDLVFEVLMRAEARTLAAAACVSRGWRLLARDERLWEAACVREWAYTGFSEQMLRSVVLSLGGFRRLHEMYIRPVQQRAAGAPPGQQRRQLPVRMGRDQVQVSLSLLSTSFFLKMPNAPPPPPKDKDRDRDKNGGGQSFNSKISLEIRVDSEKYEELIEFMEKVAKTVDSEEHYVLSIAYKIVMEPNVLHGASYPPLSRGKKAVSTWTVSLSLRTTITRLKLNSARSVMESSSSLIPTVSASLTAAESKVFYLKMKGDYYGYLAEFETGSRRKDAARIPWWHTNLLR</sequence>
<comment type="similarity">
    <text evidence="3">Belongs to the 14-3-3 family.</text>
</comment>
<dbReference type="PANTHER" id="PTHR47750:SF7">
    <property type="entry name" value="F-BOX PROTEIN"/>
    <property type="match status" value="1"/>
</dbReference>
<dbReference type="GO" id="GO:0009740">
    <property type="term" value="P:gibberellic acid mediated signaling pathway"/>
    <property type="evidence" value="ECO:0007669"/>
    <property type="project" value="UniProtKB-KW"/>
</dbReference>
<dbReference type="FunCoup" id="A0A1D6Q3S6">
    <property type="interactions" value="2353"/>
</dbReference>
<evidence type="ECO:0000256" key="4">
    <source>
        <dbReference type="ARBA" id="ARBA00022786"/>
    </source>
</evidence>
<evidence type="ECO:0000256" key="7">
    <source>
        <dbReference type="ARBA" id="ARBA00069742"/>
    </source>
</evidence>
<dbReference type="InterPro" id="IPR044184">
    <property type="entry name" value="SNE/GID2"/>
</dbReference>
<dbReference type="Gene3D" id="1.20.190.20">
    <property type="entry name" value="14-3-3 domain"/>
    <property type="match status" value="1"/>
</dbReference>
<gene>
    <name evidence="11" type="ORF">ZEAMMB73_Zm00001d050903</name>
</gene>